<reference evidence="2" key="1">
    <citation type="submission" date="2013-11" db="EMBL/GenBank/DDBJ databases">
        <title>Genome sequence of the fusiform rust pathogen reveals effectors for host alternation and coevolution with pine.</title>
        <authorList>
            <consortium name="DOE Joint Genome Institute"/>
            <person name="Smith K."/>
            <person name="Pendleton A."/>
            <person name="Kubisiak T."/>
            <person name="Anderson C."/>
            <person name="Salamov A."/>
            <person name="Aerts A."/>
            <person name="Riley R."/>
            <person name="Clum A."/>
            <person name="Lindquist E."/>
            <person name="Ence D."/>
            <person name="Campbell M."/>
            <person name="Kronenberg Z."/>
            <person name="Feau N."/>
            <person name="Dhillon B."/>
            <person name="Hamelin R."/>
            <person name="Burleigh J."/>
            <person name="Smith J."/>
            <person name="Yandell M."/>
            <person name="Nelson C."/>
            <person name="Grigoriev I."/>
            <person name="Davis J."/>
        </authorList>
    </citation>
    <scope>NUCLEOTIDE SEQUENCE</scope>
    <source>
        <strain evidence="2">G11</strain>
    </source>
</reference>
<dbReference type="Proteomes" id="UP000886653">
    <property type="component" value="Unassembled WGS sequence"/>
</dbReference>
<evidence type="ECO:0000256" key="1">
    <source>
        <dbReference type="SAM" id="MobiDB-lite"/>
    </source>
</evidence>
<dbReference type="AlphaFoldDB" id="A0A9P6N8P5"/>
<sequence length="173" mass="19450">MALAIARSHGTEPTMTDQALLLNTTDNVGDQTMHLDLIILENVGENNENQLTQIEMVPSTPFHSGPALPSNCIKEPAKQPPHTENLNTERADQDEDENQADKGDEKKGKYKENCTSYQPDSLGFRNFQELLHNNPRNTEYVDSVTLRAILQKQLDFAAVQVAEEKMPDWMRAS</sequence>
<feature type="region of interest" description="Disordered" evidence="1">
    <location>
        <begin position="58"/>
        <end position="113"/>
    </location>
</feature>
<evidence type="ECO:0000313" key="3">
    <source>
        <dbReference type="Proteomes" id="UP000886653"/>
    </source>
</evidence>
<comment type="caution">
    <text evidence="2">The sequence shown here is derived from an EMBL/GenBank/DDBJ whole genome shotgun (WGS) entry which is preliminary data.</text>
</comment>
<evidence type="ECO:0000313" key="2">
    <source>
        <dbReference type="EMBL" id="KAG0139488.1"/>
    </source>
</evidence>
<accession>A0A9P6N8P5</accession>
<feature type="compositionally biased region" description="Basic and acidic residues" evidence="1">
    <location>
        <begin position="99"/>
        <end position="112"/>
    </location>
</feature>
<dbReference type="EMBL" id="MU167578">
    <property type="protein sequence ID" value="KAG0139488.1"/>
    <property type="molecule type" value="Genomic_DNA"/>
</dbReference>
<organism evidence="2 3">
    <name type="scientific">Cronartium quercuum f. sp. fusiforme G11</name>
    <dbReference type="NCBI Taxonomy" id="708437"/>
    <lineage>
        <taxon>Eukaryota</taxon>
        <taxon>Fungi</taxon>
        <taxon>Dikarya</taxon>
        <taxon>Basidiomycota</taxon>
        <taxon>Pucciniomycotina</taxon>
        <taxon>Pucciniomycetes</taxon>
        <taxon>Pucciniales</taxon>
        <taxon>Coleosporiaceae</taxon>
        <taxon>Cronartium</taxon>
    </lineage>
</organism>
<name>A0A9P6N8P5_9BASI</name>
<protein>
    <submittedName>
        <fullName evidence="2">Uncharacterized protein</fullName>
    </submittedName>
</protein>
<gene>
    <name evidence="2" type="ORF">CROQUDRAFT_137132</name>
</gene>
<proteinExistence type="predicted"/>
<feature type="non-terminal residue" evidence="2">
    <location>
        <position position="173"/>
    </location>
</feature>
<keyword evidence="3" id="KW-1185">Reference proteome</keyword>